<keyword evidence="5" id="KW-1185">Reference proteome</keyword>
<organism evidence="4 5">
    <name type="scientific">Ramalina farinacea</name>
    <dbReference type="NCBI Taxonomy" id="258253"/>
    <lineage>
        <taxon>Eukaryota</taxon>
        <taxon>Fungi</taxon>
        <taxon>Dikarya</taxon>
        <taxon>Ascomycota</taxon>
        <taxon>Pezizomycotina</taxon>
        <taxon>Lecanoromycetes</taxon>
        <taxon>OSLEUM clade</taxon>
        <taxon>Lecanoromycetidae</taxon>
        <taxon>Lecanorales</taxon>
        <taxon>Lecanorineae</taxon>
        <taxon>Ramalinaceae</taxon>
        <taxon>Ramalina</taxon>
    </lineage>
</organism>
<keyword evidence="1" id="KW-0479">Metal-binding</keyword>
<sequence>MAFSNANKSPENGIETPPTSTESESSFSPEDPRPRYYICRDDKTLVPLIAVDELPPTIRIHGVPLSLAAADIEEWDMSRCGDVIDRAKNVYRIDFDLNKGGYQSASLKGKPKTPGDVSAYGPHAYDHSQVDQDSSPNESSRASDSKSIDYESLGPAGAAGDHEDTKGQIVRDYGSSKVQHPSKTPNAATPGIYGRKKYCTYWIRTGNCDYIQEGCKFLHVIPDAETRLRIGIRDMPRWAREEIPAPEDEYFPKRQTGTGQDWRRQPEPVNRNPPLGRVTELPEISGSQPRPALTGSGPLAYTGQGNVQDRDPDPRYMNLTTQQSSNDFKHANQHNQTRFNNVKPNETSNPASAAAESFQRQMQSYQSMSPSPTSTPPRSSPNMQPPIARPTANAYTAPDKLPSVGRAANVAGNPFGRGFTRNYPNSALQKAPPVDTPGSSLFRNSQQPRTPMDARFANMSVGSSFNTGTAEGAAYRAPDLMSGNADPLSSGPFGNRYPQTFQAANEGSNQNTQFNGNVSPSFFTQPTVTHKRRFVTPGESKFVVTSAAENNGAMTATSSAGQFPGNRSDQQRSRSGQGRGRSGERRSHSSQHRRANAKAQNGDLVDTAP</sequence>
<feature type="compositionally biased region" description="Pro residues" evidence="2">
    <location>
        <begin position="373"/>
        <end position="388"/>
    </location>
</feature>
<evidence type="ECO:0000256" key="1">
    <source>
        <dbReference type="PROSITE-ProRule" id="PRU00723"/>
    </source>
</evidence>
<feature type="zinc finger region" description="C3H1-type" evidence="1">
    <location>
        <begin position="193"/>
        <end position="222"/>
    </location>
</feature>
<gene>
    <name evidence="4" type="ORF">OHK93_000362</name>
</gene>
<evidence type="ECO:0000313" key="4">
    <source>
        <dbReference type="EMBL" id="MDI1485225.1"/>
    </source>
</evidence>
<feature type="domain" description="C3H1-type" evidence="3">
    <location>
        <begin position="193"/>
        <end position="222"/>
    </location>
</feature>
<comment type="caution">
    <text evidence="4">The sequence shown here is derived from an EMBL/GenBank/DDBJ whole genome shotgun (WGS) entry which is preliminary data.</text>
</comment>
<feature type="compositionally biased region" description="Low complexity" evidence="2">
    <location>
        <begin position="15"/>
        <end position="29"/>
    </location>
</feature>
<feature type="compositionally biased region" description="Polar residues" evidence="2">
    <location>
        <begin position="437"/>
        <end position="448"/>
    </location>
</feature>
<keyword evidence="1" id="KW-0863">Zinc-finger</keyword>
<feature type="region of interest" description="Disordered" evidence="2">
    <location>
        <begin position="429"/>
        <end position="448"/>
    </location>
</feature>
<reference evidence="4" key="1">
    <citation type="journal article" date="2023" name="Genome Biol. Evol.">
        <title>First Whole Genome Sequence and Flow Cytometry Genome Size Data for the Lichen-Forming Fungus Ramalina farinacea (Ascomycota).</title>
        <authorList>
            <person name="Llewellyn T."/>
            <person name="Mian S."/>
            <person name="Hill R."/>
            <person name="Leitch I.J."/>
            <person name="Gaya E."/>
        </authorList>
    </citation>
    <scope>NUCLEOTIDE SEQUENCE</scope>
    <source>
        <strain evidence="4">LIQ254RAFAR</strain>
    </source>
</reference>
<feature type="compositionally biased region" description="Polar residues" evidence="2">
    <location>
        <begin position="1"/>
        <end position="10"/>
    </location>
</feature>
<proteinExistence type="predicted"/>
<accession>A0AA43QJ21</accession>
<protein>
    <recommendedName>
        <fullName evidence="3">C3H1-type domain-containing protein</fullName>
    </recommendedName>
</protein>
<feature type="compositionally biased region" description="Low complexity" evidence="2">
    <location>
        <begin position="359"/>
        <end position="372"/>
    </location>
</feature>
<dbReference type="GO" id="GO:0008270">
    <property type="term" value="F:zinc ion binding"/>
    <property type="evidence" value="ECO:0007669"/>
    <property type="project" value="UniProtKB-KW"/>
</dbReference>
<keyword evidence="1" id="KW-0862">Zinc</keyword>
<feature type="compositionally biased region" description="Polar residues" evidence="2">
    <location>
        <begin position="131"/>
        <end position="140"/>
    </location>
</feature>
<evidence type="ECO:0000256" key="2">
    <source>
        <dbReference type="SAM" id="MobiDB-lite"/>
    </source>
</evidence>
<feature type="region of interest" description="Disordered" evidence="2">
    <location>
        <begin position="553"/>
        <end position="609"/>
    </location>
</feature>
<dbReference type="PROSITE" id="PS50103">
    <property type="entry name" value="ZF_C3H1"/>
    <property type="match status" value="1"/>
</dbReference>
<feature type="region of interest" description="Disordered" evidence="2">
    <location>
        <begin position="1"/>
        <end position="34"/>
    </location>
</feature>
<feature type="region of interest" description="Disordered" evidence="2">
    <location>
        <begin position="339"/>
        <end position="400"/>
    </location>
</feature>
<name>A0AA43QJ21_9LECA</name>
<feature type="region of interest" description="Disordered" evidence="2">
    <location>
        <begin position="244"/>
        <end position="320"/>
    </location>
</feature>
<evidence type="ECO:0000259" key="3">
    <source>
        <dbReference type="PROSITE" id="PS50103"/>
    </source>
</evidence>
<dbReference type="AlphaFoldDB" id="A0AA43QJ21"/>
<feature type="compositionally biased region" description="Polar residues" evidence="2">
    <location>
        <begin position="339"/>
        <end position="351"/>
    </location>
</feature>
<dbReference type="EMBL" id="JAPUFD010000001">
    <property type="protein sequence ID" value="MDI1485225.1"/>
    <property type="molecule type" value="Genomic_DNA"/>
</dbReference>
<feature type="region of interest" description="Disordered" evidence="2">
    <location>
        <begin position="102"/>
        <end position="165"/>
    </location>
</feature>
<dbReference type="Proteomes" id="UP001161017">
    <property type="component" value="Unassembled WGS sequence"/>
</dbReference>
<evidence type="ECO:0000313" key="5">
    <source>
        <dbReference type="Proteomes" id="UP001161017"/>
    </source>
</evidence>
<dbReference type="InterPro" id="IPR000571">
    <property type="entry name" value="Znf_CCCH"/>
</dbReference>